<dbReference type="EMBL" id="JBHUOF010000004">
    <property type="protein sequence ID" value="MFD2798611.1"/>
    <property type="molecule type" value="Genomic_DNA"/>
</dbReference>
<gene>
    <name evidence="1" type="ORF">ACFS2C_04310</name>
</gene>
<keyword evidence="2" id="KW-1185">Reference proteome</keyword>
<name>A0ABW5W8R6_9PSEU</name>
<proteinExistence type="predicted"/>
<dbReference type="Pfam" id="PF11390">
    <property type="entry name" value="FdsD"/>
    <property type="match status" value="1"/>
</dbReference>
<dbReference type="Proteomes" id="UP001597478">
    <property type="component" value="Unassembled WGS sequence"/>
</dbReference>
<dbReference type="RefSeq" id="WP_377389610.1">
    <property type="nucleotide sequence ID" value="NZ_JBHSAN010000017.1"/>
</dbReference>
<comment type="caution">
    <text evidence="1">The sequence shown here is derived from an EMBL/GenBank/DDBJ whole genome shotgun (WGS) entry which is preliminary data.</text>
</comment>
<reference evidence="2" key="1">
    <citation type="journal article" date="2019" name="Int. J. Syst. Evol. Microbiol.">
        <title>The Global Catalogue of Microorganisms (GCM) 10K type strain sequencing project: providing services to taxonomists for standard genome sequencing and annotation.</title>
        <authorList>
            <consortium name="The Broad Institute Genomics Platform"/>
            <consortium name="The Broad Institute Genome Sequencing Center for Infectious Disease"/>
            <person name="Wu L."/>
            <person name="Ma J."/>
        </authorList>
    </citation>
    <scope>NUCLEOTIDE SEQUENCE [LARGE SCALE GENOMIC DNA]</scope>
    <source>
        <strain evidence="2">IBRC-M 10906</strain>
    </source>
</reference>
<organism evidence="1 2">
    <name type="scientific">Prauserella oleivorans</name>
    <dbReference type="NCBI Taxonomy" id="1478153"/>
    <lineage>
        <taxon>Bacteria</taxon>
        <taxon>Bacillati</taxon>
        <taxon>Actinomycetota</taxon>
        <taxon>Actinomycetes</taxon>
        <taxon>Pseudonocardiales</taxon>
        <taxon>Pseudonocardiaceae</taxon>
        <taxon>Prauserella</taxon>
    </lineage>
</organism>
<sequence length="70" mass="7752">MDTTIAPEIRLANDIAVQFHHLKPDAAAEAVAKHIRMFWDPRMRAGLLRLASEHPDDLDPVALAATRLLG</sequence>
<protein>
    <submittedName>
        <fullName evidence="1">Formate dehydrogenase subunit delta</fullName>
    </submittedName>
</protein>
<dbReference type="InterPro" id="IPR021074">
    <property type="entry name" value="Formate_DH_dsu"/>
</dbReference>
<evidence type="ECO:0000313" key="2">
    <source>
        <dbReference type="Proteomes" id="UP001597478"/>
    </source>
</evidence>
<accession>A0ABW5W8R6</accession>
<evidence type="ECO:0000313" key="1">
    <source>
        <dbReference type="EMBL" id="MFD2798611.1"/>
    </source>
</evidence>